<name>A0A1I4IQW5_9EURY</name>
<evidence type="ECO:0000313" key="2">
    <source>
        <dbReference type="EMBL" id="SFL56383.1"/>
    </source>
</evidence>
<evidence type="ECO:0000259" key="1">
    <source>
        <dbReference type="Pfam" id="PF26420"/>
    </source>
</evidence>
<sequence length="240" mass="26385">MIDADISSTEAVADRREEILAAVEEHAGRIARELALLQGGDYGSKTLNTDTGEWTVKYEAGALQYLRFKGKGGGETYVVSTQRPPDPKDLATAMQDYEHFVASYNAYVASLDGVLDGVLDEFPDVTSTESVVAERDRLVATIRETSNEMAGQLHRYEGDSYGMFAKRVDGKRWELKWEDGLASYLRVGGESGIYLVSQYSPPSAQDVRTLADDFAAFVEAYNDHVEELDADLSTVSLGDD</sequence>
<evidence type="ECO:0000313" key="3">
    <source>
        <dbReference type="Proteomes" id="UP000199607"/>
    </source>
</evidence>
<protein>
    <recommendedName>
        <fullName evidence="1">Profilin fold domain-containing protein</fullName>
    </recommendedName>
</protein>
<accession>A0A1I4IQW5</accession>
<dbReference type="Proteomes" id="UP000199607">
    <property type="component" value="Unassembled WGS sequence"/>
</dbReference>
<dbReference type="InterPro" id="IPR058872">
    <property type="entry name" value="Halo_prof"/>
</dbReference>
<dbReference type="AlphaFoldDB" id="A0A1I4IQW5"/>
<dbReference type="Pfam" id="PF26420">
    <property type="entry name" value="Halo_prof"/>
    <property type="match status" value="2"/>
</dbReference>
<feature type="domain" description="Profilin fold" evidence="1">
    <location>
        <begin position="12"/>
        <end position="105"/>
    </location>
</feature>
<proteinExistence type="predicted"/>
<organism evidence="2 3">
    <name type="scientific">Halogranum rubrum</name>
    <dbReference type="NCBI Taxonomy" id="553466"/>
    <lineage>
        <taxon>Archaea</taxon>
        <taxon>Methanobacteriati</taxon>
        <taxon>Methanobacteriota</taxon>
        <taxon>Stenosarchaea group</taxon>
        <taxon>Halobacteria</taxon>
        <taxon>Halobacteriales</taxon>
        <taxon>Haloferacaceae</taxon>
    </lineage>
</organism>
<gene>
    <name evidence="2" type="ORF">SAMN04487950_4232</name>
</gene>
<feature type="domain" description="Profilin fold" evidence="1">
    <location>
        <begin position="131"/>
        <end position="223"/>
    </location>
</feature>
<keyword evidence="3" id="KW-1185">Reference proteome</keyword>
<reference evidence="3" key="1">
    <citation type="submission" date="2016-10" db="EMBL/GenBank/DDBJ databases">
        <authorList>
            <person name="Varghese N."/>
            <person name="Submissions S."/>
        </authorList>
    </citation>
    <scope>NUCLEOTIDE SEQUENCE [LARGE SCALE GENOMIC DNA]</scope>
    <source>
        <strain evidence="3">CGMCC 1.7738</strain>
    </source>
</reference>
<dbReference type="STRING" id="553466.SAMN04487950_4232"/>
<dbReference type="EMBL" id="FOTC01000008">
    <property type="protein sequence ID" value="SFL56383.1"/>
    <property type="molecule type" value="Genomic_DNA"/>
</dbReference>